<sequence length="70" mass="7947">ISEQAVAKYEKEVYFITDIDYTFIWPTVLCTQHIPPLPYEASDELVATSVEAIRSLPVNSTKAKLPNFDE</sequence>
<keyword evidence="2" id="KW-1185">Reference proteome</keyword>
<organism evidence="1 2">
    <name type="scientific">Taxus chinensis</name>
    <name type="common">Chinese yew</name>
    <name type="synonym">Taxus wallichiana var. chinensis</name>
    <dbReference type="NCBI Taxonomy" id="29808"/>
    <lineage>
        <taxon>Eukaryota</taxon>
        <taxon>Viridiplantae</taxon>
        <taxon>Streptophyta</taxon>
        <taxon>Embryophyta</taxon>
        <taxon>Tracheophyta</taxon>
        <taxon>Spermatophyta</taxon>
        <taxon>Pinopsida</taxon>
        <taxon>Pinidae</taxon>
        <taxon>Conifers II</taxon>
        <taxon>Cupressales</taxon>
        <taxon>Taxaceae</taxon>
        <taxon>Taxus</taxon>
    </lineage>
</organism>
<feature type="non-terminal residue" evidence="1">
    <location>
        <position position="1"/>
    </location>
</feature>
<feature type="non-terminal residue" evidence="1">
    <location>
        <position position="70"/>
    </location>
</feature>
<proteinExistence type="predicted"/>
<dbReference type="AlphaFoldDB" id="A0AA38CDN2"/>
<evidence type="ECO:0000313" key="2">
    <source>
        <dbReference type="Proteomes" id="UP000824469"/>
    </source>
</evidence>
<dbReference type="Proteomes" id="UP000824469">
    <property type="component" value="Unassembled WGS sequence"/>
</dbReference>
<protein>
    <submittedName>
        <fullName evidence="1">Uncharacterized protein</fullName>
    </submittedName>
</protein>
<accession>A0AA38CDN2</accession>
<gene>
    <name evidence="1" type="ORF">KI387_040476</name>
</gene>
<reference evidence="1 2" key="1">
    <citation type="journal article" date="2021" name="Nat. Plants">
        <title>The Taxus genome provides insights into paclitaxel biosynthesis.</title>
        <authorList>
            <person name="Xiong X."/>
            <person name="Gou J."/>
            <person name="Liao Q."/>
            <person name="Li Y."/>
            <person name="Zhou Q."/>
            <person name="Bi G."/>
            <person name="Li C."/>
            <person name="Du R."/>
            <person name="Wang X."/>
            <person name="Sun T."/>
            <person name="Guo L."/>
            <person name="Liang H."/>
            <person name="Lu P."/>
            <person name="Wu Y."/>
            <person name="Zhang Z."/>
            <person name="Ro D.K."/>
            <person name="Shang Y."/>
            <person name="Huang S."/>
            <person name="Yan J."/>
        </authorList>
    </citation>
    <scope>NUCLEOTIDE SEQUENCE [LARGE SCALE GENOMIC DNA]</scope>
    <source>
        <strain evidence="1">Ta-2019</strain>
    </source>
</reference>
<name>A0AA38CDN2_TAXCH</name>
<evidence type="ECO:0000313" key="1">
    <source>
        <dbReference type="EMBL" id="KAH9294318.1"/>
    </source>
</evidence>
<dbReference type="EMBL" id="JAHRHJ020000221">
    <property type="protein sequence ID" value="KAH9294318.1"/>
    <property type="molecule type" value="Genomic_DNA"/>
</dbReference>
<comment type="caution">
    <text evidence="1">The sequence shown here is derived from an EMBL/GenBank/DDBJ whole genome shotgun (WGS) entry which is preliminary data.</text>
</comment>